<keyword evidence="7 16" id="KW-0547">Nucleotide-binding</keyword>
<evidence type="ECO:0000256" key="9">
    <source>
        <dbReference type="ARBA" id="ARBA00022840"/>
    </source>
</evidence>
<evidence type="ECO:0000256" key="2">
    <source>
        <dbReference type="ARBA" id="ARBA00011902"/>
    </source>
</evidence>
<evidence type="ECO:0000256" key="16">
    <source>
        <dbReference type="PROSITE-ProRule" id="PRU10141"/>
    </source>
</evidence>
<proteinExistence type="predicted"/>
<keyword evidence="6" id="KW-0732">Signal</keyword>
<keyword evidence="11 17" id="KW-0472">Membrane</keyword>
<evidence type="ECO:0000256" key="12">
    <source>
        <dbReference type="ARBA" id="ARBA00023137"/>
    </source>
</evidence>
<evidence type="ECO:0000259" key="18">
    <source>
        <dbReference type="Pfam" id="PF07714"/>
    </source>
</evidence>
<evidence type="ECO:0000256" key="13">
    <source>
        <dbReference type="ARBA" id="ARBA00023157"/>
    </source>
</evidence>
<evidence type="ECO:0000259" key="19">
    <source>
        <dbReference type="Pfam" id="PF12810"/>
    </source>
</evidence>
<evidence type="ECO:0000256" key="6">
    <source>
        <dbReference type="ARBA" id="ARBA00022729"/>
    </source>
</evidence>
<comment type="subcellular location">
    <subcellularLocation>
        <location evidence="1">Cell membrane</location>
        <topology evidence="1">Single-pass type I membrane protein</topology>
    </subcellularLocation>
</comment>
<evidence type="ECO:0000256" key="15">
    <source>
        <dbReference type="ARBA" id="ARBA00023180"/>
    </source>
</evidence>
<feature type="domain" description="Serine-threonine/tyrosine-protein kinase catalytic" evidence="18">
    <location>
        <begin position="282"/>
        <end position="337"/>
    </location>
</feature>
<keyword evidence="14" id="KW-0675">Receptor</keyword>
<evidence type="ECO:0000256" key="11">
    <source>
        <dbReference type="ARBA" id="ARBA00023136"/>
    </source>
</evidence>
<dbReference type="PANTHER" id="PTHR24416:SF604">
    <property type="entry name" value="RECEPTOR PROTEIN-TYROSINE KINASE"/>
    <property type="match status" value="1"/>
</dbReference>
<dbReference type="GO" id="GO:0042127">
    <property type="term" value="P:regulation of cell population proliferation"/>
    <property type="evidence" value="ECO:0007669"/>
    <property type="project" value="TreeGrafter"/>
</dbReference>
<keyword evidence="13" id="KW-1015">Disulfide bond</keyword>
<dbReference type="OrthoDB" id="98077at2759"/>
<dbReference type="GO" id="GO:0005524">
    <property type="term" value="F:ATP binding"/>
    <property type="evidence" value="ECO:0007669"/>
    <property type="project" value="UniProtKB-UniRule"/>
</dbReference>
<dbReference type="GO" id="GO:0007169">
    <property type="term" value="P:cell surface receptor protein tyrosine kinase signaling pathway"/>
    <property type="evidence" value="ECO:0007669"/>
    <property type="project" value="TreeGrafter"/>
</dbReference>
<keyword evidence="10 17" id="KW-1133">Transmembrane helix</keyword>
<reference evidence="20" key="1">
    <citation type="submission" date="2015-07" db="EMBL/GenBank/DDBJ databases">
        <title>MeaNS - Measles Nucleotide Surveillance Program.</title>
        <authorList>
            <person name="Tran T."/>
            <person name="Druce J."/>
        </authorList>
    </citation>
    <scope>NUCLEOTIDE SEQUENCE</scope>
    <source>
        <strain evidence="20">UCB-OBI-ISO-001</strain>
        <tissue evidence="20">Gonad</tissue>
    </source>
</reference>
<evidence type="ECO:0000256" key="14">
    <source>
        <dbReference type="ARBA" id="ARBA00023170"/>
    </source>
</evidence>
<keyword evidence="4" id="KW-0808">Transferase</keyword>
<keyword evidence="3" id="KW-1003">Cell membrane</keyword>
<evidence type="ECO:0000256" key="17">
    <source>
        <dbReference type="SAM" id="Phobius"/>
    </source>
</evidence>
<keyword evidence="5 17" id="KW-0812">Transmembrane</keyword>
<dbReference type="PROSITE" id="PS00107">
    <property type="entry name" value="PROTEIN_KINASE_ATP"/>
    <property type="match status" value="1"/>
</dbReference>
<organism evidence="20">
    <name type="scientific">Octopus bimaculoides</name>
    <name type="common">California two-spotted octopus</name>
    <dbReference type="NCBI Taxonomy" id="37653"/>
    <lineage>
        <taxon>Eukaryota</taxon>
        <taxon>Metazoa</taxon>
        <taxon>Spiralia</taxon>
        <taxon>Lophotrochozoa</taxon>
        <taxon>Mollusca</taxon>
        <taxon>Cephalopoda</taxon>
        <taxon>Coleoidea</taxon>
        <taxon>Octopodiformes</taxon>
        <taxon>Octopoda</taxon>
        <taxon>Incirrata</taxon>
        <taxon>Octopodidae</taxon>
        <taxon>Octopus</taxon>
    </lineage>
</organism>
<protein>
    <recommendedName>
        <fullName evidence="2">receptor protein-tyrosine kinase</fullName>
        <ecNumber evidence="2">2.7.10.1</ecNumber>
    </recommendedName>
</protein>
<feature type="transmembrane region" description="Helical" evidence="17">
    <location>
        <begin position="205"/>
        <end position="228"/>
    </location>
</feature>
<dbReference type="InterPro" id="IPR001245">
    <property type="entry name" value="Ser-Thr/Tyr_kinase_cat_dom"/>
</dbReference>
<evidence type="ECO:0000256" key="1">
    <source>
        <dbReference type="ARBA" id="ARBA00004251"/>
    </source>
</evidence>
<feature type="binding site" evidence="16">
    <location>
        <position position="315"/>
    </location>
    <ligand>
        <name>ATP</name>
        <dbReference type="ChEBI" id="CHEBI:30616"/>
    </ligand>
</feature>
<dbReference type="EC" id="2.7.10.1" evidence="2"/>
<dbReference type="EMBL" id="KQ419008">
    <property type="protein sequence ID" value="KOF84929.1"/>
    <property type="molecule type" value="Genomic_DNA"/>
</dbReference>
<gene>
    <name evidence="20" type="ORF">OCBIM_22021115mg</name>
</gene>
<evidence type="ECO:0000256" key="5">
    <source>
        <dbReference type="ARBA" id="ARBA00022692"/>
    </source>
</evidence>
<dbReference type="InterPro" id="IPR050122">
    <property type="entry name" value="RTK"/>
</dbReference>
<dbReference type="GO" id="GO:0045664">
    <property type="term" value="P:regulation of neuron differentiation"/>
    <property type="evidence" value="ECO:0007669"/>
    <property type="project" value="TreeGrafter"/>
</dbReference>
<evidence type="ECO:0000256" key="7">
    <source>
        <dbReference type="ARBA" id="ARBA00022741"/>
    </source>
</evidence>
<keyword evidence="15" id="KW-0325">Glycoprotein</keyword>
<dbReference type="PANTHER" id="PTHR24416">
    <property type="entry name" value="TYROSINE-PROTEIN KINASE RECEPTOR"/>
    <property type="match status" value="1"/>
</dbReference>
<dbReference type="Pfam" id="PF07714">
    <property type="entry name" value="PK_Tyr_Ser-Thr"/>
    <property type="match status" value="1"/>
</dbReference>
<keyword evidence="9 16" id="KW-0067">ATP-binding</keyword>
<feature type="domain" description="ALK/LTK-like glycine-rich" evidence="19">
    <location>
        <begin position="7"/>
        <end position="183"/>
    </location>
</feature>
<name>A0A0L8H757_OCTBM</name>
<dbReference type="GO" id="GO:0005886">
    <property type="term" value="C:plasma membrane"/>
    <property type="evidence" value="ECO:0007669"/>
    <property type="project" value="UniProtKB-SubCell"/>
</dbReference>
<keyword evidence="8" id="KW-0418">Kinase</keyword>
<evidence type="ECO:0000313" key="20">
    <source>
        <dbReference type="EMBL" id="KOF84929.1"/>
    </source>
</evidence>
<evidence type="ECO:0000256" key="10">
    <source>
        <dbReference type="ARBA" id="ARBA00022989"/>
    </source>
</evidence>
<dbReference type="Pfam" id="PF12810">
    <property type="entry name" value="ALK_LTK_GRD"/>
    <property type="match status" value="1"/>
</dbReference>
<dbReference type="Gene3D" id="3.30.200.20">
    <property type="entry name" value="Phosphorylase Kinase, domain 1"/>
    <property type="match status" value="1"/>
</dbReference>
<dbReference type="STRING" id="37653.A0A0L8H757"/>
<accession>A0A0L8H757</accession>
<evidence type="ECO:0000256" key="8">
    <source>
        <dbReference type="ARBA" id="ARBA00022777"/>
    </source>
</evidence>
<dbReference type="GO" id="GO:0004714">
    <property type="term" value="F:transmembrane receptor protein tyrosine kinase activity"/>
    <property type="evidence" value="ECO:0007669"/>
    <property type="project" value="UniProtKB-EC"/>
</dbReference>
<dbReference type="AlphaFoldDB" id="A0A0L8H757"/>
<keyword evidence="12" id="KW-0829">Tyrosine-protein kinase</keyword>
<dbReference type="InterPro" id="IPR055163">
    <property type="entry name" value="ALK/LTK-like_GRD"/>
</dbReference>
<evidence type="ECO:0000256" key="4">
    <source>
        <dbReference type="ARBA" id="ARBA00022679"/>
    </source>
</evidence>
<dbReference type="InterPro" id="IPR017441">
    <property type="entry name" value="Protein_kinase_ATP_BS"/>
</dbReference>
<sequence length="337" mass="35490">MNETIPLIIAGGGGGIGVGPFQKDPSVLYSDIDFTINGTNGNMSISGAGAGGGWSGETYSPLAGMSLLSGSIGGTGCPGPNGRHHAAGGFGGGGGACRGGGGGGGYKGGNGGSPLGSNGQDGSSYINRASTVYVFEPNLHSGDGEVEIYEYFPCACEEYCIVEDSVNRTYTCKCQNGKTLMPDEHTCSAAVSLTPQKENESNKQLILVLGSLASVIVIIISCCVYCVVRRRLHPVMLENCAVSKTTPNHLNRIVMQINESYTALSFSNPDMEINQIPREQIKCIRHIGRGAFGEVFQGIILPNNREQLPPKVAIKTLPAIYTEELEIDFVMEAVIMR</sequence>
<evidence type="ECO:0000256" key="3">
    <source>
        <dbReference type="ARBA" id="ARBA00022475"/>
    </source>
</evidence>
<dbReference type="InterPro" id="IPR011009">
    <property type="entry name" value="Kinase-like_dom_sf"/>
</dbReference>
<dbReference type="SUPFAM" id="SSF56112">
    <property type="entry name" value="Protein kinase-like (PK-like)"/>
    <property type="match status" value="1"/>
</dbReference>
<dbReference type="GO" id="GO:0043235">
    <property type="term" value="C:receptor complex"/>
    <property type="evidence" value="ECO:0007669"/>
    <property type="project" value="TreeGrafter"/>
</dbReference>